<reference evidence="1" key="1">
    <citation type="submission" date="2020-01" db="EMBL/GenBank/DDBJ databases">
        <title>Development of genomics and gene disruption for Polysphondylium violaceum indicates a role for the polyketide synthase stlB in stalk morphogenesis.</title>
        <authorList>
            <person name="Narita B."/>
            <person name="Kawabe Y."/>
            <person name="Kin K."/>
            <person name="Saito T."/>
            <person name="Gibbs R."/>
            <person name="Kuspa A."/>
            <person name="Muzny D."/>
            <person name="Queller D."/>
            <person name="Richards S."/>
            <person name="Strassman J."/>
            <person name="Sucgang R."/>
            <person name="Worley K."/>
            <person name="Schaap P."/>
        </authorList>
    </citation>
    <scope>NUCLEOTIDE SEQUENCE</scope>
    <source>
        <strain evidence="1">QSvi11</strain>
    </source>
</reference>
<keyword evidence="2" id="KW-1185">Reference proteome</keyword>
<protein>
    <submittedName>
        <fullName evidence="1">Uncharacterized protein</fullName>
    </submittedName>
</protein>
<organism evidence="1 2">
    <name type="scientific">Polysphondylium violaceum</name>
    <dbReference type="NCBI Taxonomy" id="133409"/>
    <lineage>
        <taxon>Eukaryota</taxon>
        <taxon>Amoebozoa</taxon>
        <taxon>Evosea</taxon>
        <taxon>Eumycetozoa</taxon>
        <taxon>Dictyostelia</taxon>
        <taxon>Dictyosteliales</taxon>
        <taxon>Dictyosteliaceae</taxon>
        <taxon>Polysphondylium</taxon>
    </lineage>
</organism>
<dbReference type="Proteomes" id="UP000695562">
    <property type="component" value="Unassembled WGS sequence"/>
</dbReference>
<accession>A0A8J4UXB2</accession>
<evidence type="ECO:0000313" key="1">
    <source>
        <dbReference type="EMBL" id="KAF2078406.1"/>
    </source>
</evidence>
<sequence>MQQVPQEEEEEQLYSRPSKKIKLSYVSESPNFSVHCFLNVSLIAPFFISPNGYIQNRVLMQEKLLECYSYLTFATPSLQEMYCFNLNVLRSIDPTFRMFLDVPYREGDEIKFQHVFLQRPLDFFYGYSHFKMELLKSCLNKHFLKLIEYILPFFNPQELQFVQENIKTHKLEWFGNNNTNPYLDFINKNDNDY</sequence>
<proteinExistence type="predicted"/>
<comment type="caution">
    <text evidence="1">The sequence shown here is derived from an EMBL/GenBank/DDBJ whole genome shotgun (WGS) entry which is preliminary data.</text>
</comment>
<dbReference type="EMBL" id="AJWJ01000005">
    <property type="protein sequence ID" value="KAF2078406.1"/>
    <property type="molecule type" value="Genomic_DNA"/>
</dbReference>
<gene>
    <name evidence="1" type="ORF">CYY_000273</name>
</gene>
<dbReference type="AlphaFoldDB" id="A0A8J4UXB2"/>
<evidence type="ECO:0000313" key="2">
    <source>
        <dbReference type="Proteomes" id="UP000695562"/>
    </source>
</evidence>
<name>A0A8J4UXB2_9MYCE</name>